<evidence type="ECO:0000313" key="6">
    <source>
        <dbReference type="EMBL" id="REF30079.1"/>
    </source>
</evidence>
<dbReference type="GO" id="GO:0040029">
    <property type="term" value="P:epigenetic regulation of gene expression"/>
    <property type="evidence" value="ECO:0007669"/>
    <property type="project" value="TreeGrafter"/>
</dbReference>
<dbReference type="InterPro" id="IPR023696">
    <property type="entry name" value="Ureohydrolase_dom_sf"/>
</dbReference>
<protein>
    <recommendedName>
        <fullName evidence="3">Acetoin utilization protein AcuC</fullName>
    </recommendedName>
</protein>
<accession>A0A3D9UL88</accession>
<dbReference type="EMBL" id="QTUA01000001">
    <property type="protein sequence ID" value="REF30079.1"/>
    <property type="molecule type" value="Genomic_DNA"/>
</dbReference>
<dbReference type="Pfam" id="PF00850">
    <property type="entry name" value="Hist_deacetyl"/>
    <property type="match status" value="1"/>
</dbReference>
<dbReference type="CDD" id="cd09994">
    <property type="entry name" value="HDAC_AcuC_like"/>
    <property type="match status" value="1"/>
</dbReference>
<keyword evidence="4" id="KW-0006">Acetoin catabolism</keyword>
<dbReference type="InterPro" id="IPR003085">
    <property type="entry name" value="AcuC"/>
</dbReference>
<comment type="pathway">
    <text evidence="1">Ketone degradation; acetoin degradation.</text>
</comment>
<dbReference type="InterPro" id="IPR023801">
    <property type="entry name" value="His_deacetylse_dom"/>
</dbReference>
<evidence type="ECO:0000259" key="5">
    <source>
        <dbReference type="Pfam" id="PF00850"/>
    </source>
</evidence>
<sequence length="403" mass="43712">MASTPSSVRVVWDDRFTQYDFGDSHPMNPVRLDLTTRLARALGVLDLPNVEVHPVADEPDLDSFLTQVHTPEFVAAVKAASADPDHADQAFGLGTEDDPAFRGIHETSARIAVATRDLCKAVWEGEVDHGVNYCGGLHHAMADRAAGFCIYNDVALGIRWLLDHGAERVAYVDVDVHHGDGVERIFWDDPRVLTISVHETGRVLFPGTGFPGDIGGPDAQGSAVNVELPAGTGDAGWLRAIHAVVPAVLRAFKPQIMVTQQGCDSHYSDPLAHMAISIDAQRTAFETIHDLAHELCGGRWVALGGGGYELVDVVPRSWTHLTAVAAHHPIDLESAVPQEWRDYVTTLVGRPGPPRMGDGVADGGHVWFRSWATGSDPDNPVDRAVMATREAIFPHHGLDIWFD</sequence>
<evidence type="ECO:0000256" key="1">
    <source>
        <dbReference type="ARBA" id="ARBA00005101"/>
    </source>
</evidence>
<dbReference type="InterPro" id="IPR037138">
    <property type="entry name" value="His_deacetylse_dom_sf"/>
</dbReference>
<dbReference type="PANTHER" id="PTHR10625">
    <property type="entry name" value="HISTONE DEACETYLASE HDAC1-RELATED"/>
    <property type="match status" value="1"/>
</dbReference>
<dbReference type="UniPathway" id="UPA00040"/>
<evidence type="ECO:0000256" key="2">
    <source>
        <dbReference type="ARBA" id="ARBA00005947"/>
    </source>
</evidence>
<dbReference type="RefSeq" id="WP_245950020.1">
    <property type="nucleotide sequence ID" value="NZ_QTUA01000001.1"/>
</dbReference>
<dbReference type="AlphaFoldDB" id="A0A3D9UL88"/>
<proteinExistence type="inferred from homology"/>
<comment type="caution">
    <text evidence="6">The sequence shown here is derived from an EMBL/GenBank/DDBJ whole genome shotgun (WGS) entry which is preliminary data.</text>
</comment>
<dbReference type="GO" id="GO:0045150">
    <property type="term" value="P:acetoin catabolic process"/>
    <property type="evidence" value="ECO:0007669"/>
    <property type="project" value="UniProtKB-UniPathway"/>
</dbReference>
<dbReference type="PRINTS" id="PR01272">
    <property type="entry name" value="ACUCPROTEIN"/>
</dbReference>
<dbReference type="GO" id="GO:0004407">
    <property type="term" value="F:histone deacetylase activity"/>
    <property type="evidence" value="ECO:0007669"/>
    <property type="project" value="TreeGrafter"/>
</dbReference>
<evidence type="ECO:0000313" key="7">
    <source>
        <dbReference type="Proteomes" id="UP000256253"/>
    </source>
</evidence>
<dbReference type="PANTHER" id="PTHR10625:SF10">
    <property type="entry name" value="HISTONE DEACETYLASE HDAC1"/>
    <property type="match status" value="1"/>
</dbReference>
<reference evidence="6 7" key="1">
    <citation type="submission" date="2018-08" db="EMBL/GenBank/DDBJ databases">
        <title>Sequencing the genomes of 1000 actinobacteria strains.</title>
        <authorList>
            <person name="Klenk H.-P."/>
        </authorList>
    </citation>
    <scope>NUCLEOTIDE SEQUENCE [LARGE SCALE GENOMIC DNA]</scope>
    <source>
        <strain evidence="6 7">DSM 22967</strain>
    </source>
</reference>
<dbReference type="Gene3D" id="3.40.800.20">
    <property type="entry name" value="Histone deacetylase domain"/>
    <property type="match status" value="1"/>
</dbReference>
<comment type="similarity">
    <text evidence="2">Belongs to the histone deacetylase family.</text>
</comment>
<keyword evidence="7" id="KW-1185">Reference proteome</keyword>
<feature type="domain" description="Histone deacetylase" evidence="5">
    <location>
        <begin position="25"/>
        <end position="324"/>
    </location>
</feature>
<dbReference type="InterPro" id="IPR000286">
    <property type="entry name" value="HDACs"/>
</dbReference>
<dbReference type="Proteomes" id="UP000256253">
    <property type="component" value="Unassembled WGS sequence"/>
</dbReference>
<organism evidence="6 7">
    <name type="scientific">Calidifontibacter indicus</name>
    <dbReference type="NCBI Taxonomy" id="419650"/>
    <lineage>
        <taxon>Bacteria</taxon>
        <taxon>Bacillati</taxon>
        <taxon>Actinomycetota</taxon>
        <taxon>Actinomycetes</taxon>
        <taxon>Micrococcales</taxon>
        <taxon>Dermacoccaceae</taxon>
        <taxon>Calidifontibacter</taxon>
    </lineage>
</organism>
<evidence type="ECO:0000256" key="4">
    <source>
        <dbReference type="ARBA" id="ARBA00022627"/>
    </source>
</evidence>
<name>A0A3D9UL88_9MICO</name>
<evidence type="ECO:0000256" key="3">
    <source>
        <dbReference type="ARBA" id="ARBA00020218"/>
    </source>
</evidence>
<gene>
    <name evidence="6" type="ORF">DFJ65_1072</name>
</gene>
<dbReference type="PRINTS" id="PR01270">
    <property type="entry name" value="HDASUPER"/>
</dbReference>
<dbReference type="SUPFAM" id="SSF52768">
    <property type="entry name" value="Arginase/deacetylase"/>
    <property type="match status" value="1"/>
</dbReference>